<dbReference type="InterPro" id="IPR007182">
    <property type="entry name" value="MnhB"/>
</dbReference>
<evidence type="ECO:0000313" key="9">
    <source>
        <dbReference type="EMBL" id="MDD7968047.1"/>
    </source>
</evidence>
<dbReference type="EMBL" id="JAQZAO010000010">
    <property type="protein sequence ID" value="MDD7968047.1"/>
    <property type="molecule type" value="Genomic_DNA"/>
</dbReference>
<evidence type="ECO:0000256" key="4">
    <source>
        <dbReference type="ARBA" id="ARBA00022692"/>
    </source>
</evidence>
<keyword evidence="10" id="KW-1185">Reference proteome</keyword>
<proteinExistence type="inferred from homology"/>
<dbReference type="InterPro" id="IPR050622">
    <property type="entry name" value="CPA3_antiporter_subunitB"/>
</dbReference>
<dbReference type="PANTHER" id="PTHR33932">
    <property type="entry name" value="NA(+)/H(+) ANTIPORTER SUBUNIT B"/>
    <property type="match status" value="1"/>
</dbReference>
<evidence type="ECO:0000256" key="3">
    <source>
        <dbReference type="ARBA" id="ARBA00022475"/>
    </source>
</evidence>
<dbReference type="PANTHER" id="PTHR33932:SF4">
    <property type="entry name" value="NA(+)_H(+) ANTIPORTER SUBUNIT B"/>
    <property type="match status" value="1"/>
</dbReference>
<organism evidence="9 10">
    <name type="scientific">Actinomycetospora lemnae</name>
    <dbReference type="NCBI Taxonomy" id="3019891"/>
    <lineage>
        <taxon>Bacteria</taxon>
        <taxon>Bacillati</taxon>
        <taxon>Actinomycetota</taxon>
        <taxon>Actinomycetes</taxon>
        <taxon>Pseudonocardiales</taxon>
        <taxon>Pseudonocardiaceae</taxon>
        <taxon>Actinomycetospora</taxon>
    </lineage>
</organism>
<dbReference type="Proteomes" id="UP001300763">
    <property type="component" value="Unassembled WGS sequence"/>
</dbReference>
<comment type="subcellular location">
    <subcellularLocation>
        <location evidence="1">Cell membrane</location>
        <topology evidence="1">Multi-pass membrane protein</topology>
    </subcellularLocation>
</comment>
<evidence type="ECO:0000259" key="8">
    <source>
        <dbReference type="Pfam" id="PF04039"/>
    </source>
</evidence>
<keyword evidence="3" id="KW-1003">Cell membrane</keyword>
<evidence type="ECO:0000256" key="7">
    <source>
        <dbReference type="SAM" id="Phobius"/>
    </source>
</evidence>
<evidence type="ECO:0000256" key="1">
    <source>
        <dbReference type="ARBA" id="ARBA00004651"/>
    </source>
</evidence>
<keyword evidence="4 7" id="KW-0812">Transmembrane</keyword>
<name>A0ABT5SYX1_9PSEU</name>
<keyword evidence="5 7" id="KW-1133">Transmembrane helix</keyword>
<feature type="transmembrane region" description="Helical" evidence="7">
    <location>
        <begin position="12"/>
        <end position="32"/>
    </location>
</feature>
<feature type="transmembrane region" description="Helical" evidence="7">
    <location>
        <begin position="128"/>
        <end position="146"/>
    </location>
</feature>
<reference evidence="9 10" key="1">
    <citation type="submission" date="2023-02" db="EMBL/GenBank/DDBJ databases">
        <title>Genome sequencing required for Actinomycetospora new species description.</title>
        <authorList>
            <person name="Saimee Y."/>
            <person name="Duangmal K."/>
        </authorList>
    </citation>
    <scope>NUCLEOTIDE SEQUENCE [LARGE SCALE GENOMIC DNA]</scope>
    <source>
        <strain evidence="9 10">DW7H6</strain>
    </source>
</reference>
<comment type="similarity">
    <text evidence="2">Belongs to the CPA3 antiporters (TC 2.A.63) subunit B family.</text>
</comment>
<gene>
    <name evidence="9" type="ORF">PGB27_22105</name>
</gene>
<comment type="caution">
    <text evidence="9">The sequence shown here is derived from an EMBL/GenBank/DDBJ whole genome shotgun (WGS) entry which is preliminary data.</text>
</comment>
<feature type="domain" description="Na+/H+ antiporter MnhB subunit-related protein" evidence="8">
    <location>
        <begin position="13"/>
        <end position="139"/>
    </location>
</feature>
<dbReference type="RefSeq" id="WP_274202577.1">
    <property type="nucleotide sequence ID" value="NZ_JAQZAO010000010.1"/>
</dbReference>
<keyword evidence="6 7" id="KW-0472">Membrane</keyword>
<evidence type="ECO:0000256" key="5">
    <source>
        <dbReference type="ARBA" id="ARBA00022989"/>
    </source>
</evidence>
<dbReference type="Pfam" id="PF04039">
    <property type="entry name" value="MnhB"/>
    <property type="match status" value="1"/>
</dbReference>
<protein>
    <submittedName>
        <fullName evidence="9">MnhB domain-containing protein</fullName>
    </submittedName>
</protein>
<feature type="transmembrane region" description="Helical" evidence="7">
    <location>
        <begin position="76"/>
        <end position="97"/>
    </location>
</feature>
<accession>A0ABT5SYX1</accession>
<sequence>MTDPETPPGPTVIVRVVARLLLAPSVVVAVALIVKGYTKVGDGFAAGMVVGLAVALNAVAVGAHRAEAALPVLRHAPHAAVGGAFVALASGFFPVALGEPVFSHRPGPDEEVVSVGTAELMTAVSFDVGIFLLVVGVVTVLVHQLAEPDQEPPT</sequence>
<feature type="transmembrane region" description="Helical" evidence="7">
    <location>
        <begin position="44"/>
        <end position="64"/>
    </location>
</feature>
<evidence type="ECO:0000256" key="6">
    <source>
        <dbReference type="ARBA" id="ARBA00023136"/>
    </source>
</evidence>
<evidence type="ECO:0000313" key="10">
    <source>
        <dbReference type="Proteomes" id="UP001300763"/>
    </source>
</evidence>
<evidence type="ECO:0000256" key="2">
    <source>
        <dbReference type="ARBA" id="ARBA00009425"/>
    </source>
</evidence>